<gene>
    <name evidence="2" type="ORF">K435DRAFT_803358</name>
</gene>
<reference evidence="2 3" key="1">
    <citation type="journal article" date="2019" name="Nat. Ecol. Evol.">
        <title>Megaphylogeny resolves global patterns of mushroom evolution.</title>
        <authorList>
            <person name="Varga T."/>
            <person name="Krizsan K."/>
            <person name="Foldi C."/>
            <person name="Dima B."/>
            <person name="Sanchez-Garcia M."/>
            <person name="Sanchez-Ramirez S."/>
            <person name="Szollosi G.J."/>
            <person name="Szarkandi J.G."/>
            <person name="Papp V."/>
            <person name="Albert L."/>
            <person name="Andreopoulos W."/>
            <person name="Angelini C."/>
            <person name="Antonin V."/>
            <person name="Barry K.W."/>
            <person name="Bougher N.L."/>
            <person name="Buchanan P."/>
            <person name="Buyck B."/>
            <person name="Bense V."/>
            <person name="Catcheside P."/>
            <person name="Chovatia M."/>
            <person name="Cooper J."/>
            <person name="Damon W."/>
            <person name="Desjardin D."/>
            <person name="Finy P."/>
            <person name="Geml J."/>
            <person name="Haridas S."/>
            <person name="Hughes K."/>
            <person name="Justo A."/>
            <person name="Karasinski D."/>
            <person name="Kautmanova I."/>
            <person name="Kiss B."/>
            <person name="Kocsube S."/>
            <person name="Kotiranta H."/>
            <person name="LaButti K.M."/>
            <person name="Lechner B.E."/>
            <person name="Liimatainen K."/>
            <person name="Lipzen A."/>
            <person name="Lukacs Z."/>
            <person name="Mihaltcheva S."/>
            <person name="Morgado L.N."/>
            <person name="Niskanen T."/>
            <person name="Noordeloos M.E."/>
            <person name="Ohm R.A."/>
            <person name="Ortiz-Santana B."/>
            <person name="Ovrebo C."/>
            <person name="Racz N."/>
            <person name="Riley R."/>
            <person name="Savchenko A."/>
            <person name="Shiryaev A."/>
            <person name="Soop K."/>
            <person name="Spirin V."/>
            <person name="Szebenyi C."/>
            <person name="Tomsovsky M."/>
            <person name="Tulloss R.E."/>
            <person name="Uehling J."/>
            <person name="Grigoriev I.V."/>
            <person name="Vagvolgyi C."/>
            <person name="Papp T."/>
            <person name="Martin F.M."/>
            <person name="Miettinen O."/>
            <person name="Hibbett D.S."/>
            <person name="Nagy L.G."/>
        </authorList>
    </citation>
    <scope>NUCLEOTIDE SEQUENCE [LARGE SCALE GENOMIC DNA]</scope>
    <source>
        <strain evidence="2 3">CBS 962.96</strain>
    </source>
</reference>
<organism evidence="2 3">
    <name type="scientific">Dendrothele bispora (strain CBS 962.96)</name>
    <dbReference type="NCBI Taxonomy" id="1314807"/>
    <lineage>
        <taxon>Eukaryota</taxon>
        <taxon>Fungi</taxon>
        <taxon>Dikarya</taxon>
        <taxon>Basidiomycota</taxon>
        <taxon>Agaricomycotina</taxon>
        <taxon>Agaricomycetes</taxon>
        <taxon>Agaricomycetidae</taxon>
        <taxon>Agaricales</taxon>
        <taxon>Agaricales incertae sedis</taxon>
        <taxon>Dendrothele</taxon>
    </lineage>
</organism>
<feature type="compositionally biased region" description="Polar residues" evidence="1">
    <location>
        <begin position="168"/>
        <end position="178"/>
    </location>
</feature>
<dbReference type="Proteomes" id="UP000297245">
    <property type="component" value="Unassembled WGS sequence"/>
</dbReference>
<evidence type="ECO:0000313" key="2">
    <source>
        <dbReference type="EMBL" id="THU88622.1"/>
    </source>
</evidence>
<proteinExistence type="predicted"/>
<accession>A0A4S8LHP5</accession>
<dbReference type="AlphaFoldDB" id="A0A4S8LHP5"/>
<protein>
    <submittedName>
        <fullName evidence="2">Uncharacterized protein</fullName>
    </submittedName>
</protein>
<feature type="compositionally biased region" description="Low complexity" evidence="1">
    <location>
        <begin position="192"/>
        <end position="209"/>
    </location>
</feature>
<sequence>MSTPPPVIEELDYVPYWVRRSQPGDVYDKILNMGLAMGEDGLASLEPGVSIVLGDHFGGHHKYVRPDGSPILVQLIGEFVSGTKVHPTGNHSFSTGNFEPIRDNNRVKFNWTIKCPEGAPERIRDLFHNQVSTLHDAIQSDDLNTRKHWITQSLTDDDSDVIHFATPNIFQSNNPKSSVSDKRMRKRPLNKSTSTDSNISSSTLSSSDDAVASPKRVGESYPPSVMPGFGGAWFQVSPSARIVQMDISDPTSTLIAPWDWYKWIADGSLVYLTAEMYVYEYDGRKYYTLGMKSLQILDKGDFAPVRPDIRVEPAASVSGAPPTNNDRITVASPAISPGKIIFSPSAASKGKQKAVSVINDTDGSPNTTKRKPIPSNDSDADVPRNKRNKNSK</sequence>
<keyword evidence="3" id="KW-1185">Reference proteome</keyword>
<evidence type="ECO:0000313" key="3">
    <source>
        <dbReference type="Proteomes" id="UP000297245"/>
    </source>
</evidence>
<evidence type="ECO:0000256" key="1">
    <source>
        <dbReference type="SAM" id="MobiDB-lite"/>
    </source>
</evidence>
<dbReference type="OrthoDB" id="3033531at2759"/>
<feature type="compositionally biased region" description="Polar residues" evidence="1">
    <location>
        <begin position="358"/>
        <end position="367"/>
    </location>
</feature>
<feature type="region of interest" description="Disordered" evidence="1">
    <location>
        <begin position="346"/>
        <end position="392"/>
    </location>
</feature>
<name>A0A4S8LHP5_DENBC</name>
<feature type="region of interest" description="Disordered" evidence="1">
    <location>
        <begin position="167"/>
        <end position="219"/>
    </location>
</feature>
<dbReference type="EMBL" id="ML179402">
    <property type="protein sequence ID" value="THU88622.1"/>
    <property type="molecule type" value="Genomic_DNA"/>
</dbReference>